<evidence type="ECO:0000313" key="8">
    <source>
        <dbReference type="Proteomes" id="UP000232196"/>
    </source>
</evidence>
<comment type="caution">
    <text evidence="7">The sequence shown here is derived from an EMBL/GenBank/DDBJ whole genome shotgun (WGS) entry which is preliminary data.</text>
</comment>
<dbReference type="OrthoDB" id="7933886at2"/>
<dbReference type="PROSITE" id="PS51007">
    <property type="entry name" value="CYTC"/>
    <property type="match status" value="1"/>
</dbReference>
<evidence type="ECO:0000256" key="4">
    <source>
        <dbReference type="PROSITE-ProRule" id="PRU00433"/>
    </source>
</evidence>
<dbReference type="PANTHER" id="PTHR33751:SF1">
    <property type="entry name" value="CBB3-TYPE CYTOCHROME C OXIDASE SUBUNIT FIXP"/>
    <property type="match status" value="1"/>
</dbReference>
<keyword evidence="1 4" id="KW-0349">Heme</keyword>
<dbReference type="PANTHER" id="PTHR33751">
    <property type="entry name" value="CBB3-TYPE CYTOCHROME C OXIDASE SUBUNIT FIXP"/>
    <property type="match status" value="1"/>
</dbReference>
<dbReference type="Proteomes" id="UP000232196">
    <property type="component" value="Unassembled WGS sequence"/>
</dbReference>
<keyword evidence="8" id="KW-1185">Reference proteome</keyword>
<dbReference type="GO" id="GO:0046872">
    <property type="term" value="F:metal ion binding"/>
    <property type="evidence" value="ECO:0007669"/>
    <property type="project" value="UniProtKB-KW"/>
</dbReference>
<dbReference type="InterPro" id="IPR036909">
    <property type="entry name" value="Cyt_c-like_dom_sf"/>
</dbReference>
<dbReference type="Pfam" id="PF13442">
    <property type="entry name" value="Cytochrome_CBB3"/>
    <property type="match status" value="1"/>
</dbReference>
<dbReference type="Gene3D" id="1.10.760.10">
    <property type="entry name" value="Cytochrome c-like domain"/>
    <property type="match status" value="1"/>
</dbReference>
<proteinExistence type="predicted"/>
<evidence type="ECO:0000256" key="2">
    <source>
        <dbReference type="ARBA" id="ARBA00022723"/>
    </source>
</evidence>
<sequence length="177" mass="20007">MSDPNKEFDGIRQSDNPLPEWWKWVFLGCILFAGFYAVYFHVFSDWGTNEYYASQVQEYEKEFPNRNVAVESKDGSNPFRGNQDAINAGQKTFQTYCVACHGPTGEGLVGPNLMDKEWLHGNTDVELYETVMKGISVERAKLGRGPMPAHENSLGSEKVYQVLAWLASKNPELKSSK</sequence>
<feature type="transmembrane region" description="Helical" evidence="5">
    <location>
        <begin position="21"/>
        <end position="42"/>
    </location>
</feature>
<accession>A0A2M9XFK9</accession>
<organism evidence="7 8">
    <name type="scientific">Leptospira hartskeerlii</name>
    <dbReference type="NCBI Taxonomy" id="2023177"/>
    <lineage>
        <taxon>Bacteria</taxon>
        <taxon>Pseudomonadati</taxon>
        <taxon>Spirochaetota</taxon>
        <taxon>Spirochaetia</taxon>
        <taxon>Leptospirales</taxon>
        <taxon>Leptospiraceae</taxon>
        <taxon>Leptospira</taxon>
    </lineage>
</organism>
<dbReference type="InterPro" id="IPR009056">
    <property type="entry name" value="Cyt_c-like_dom"/>
</dbReference>
<name>A0A2M9XFK9_9LEPT</name>
<gene>
    <name evidence="7" type="ORF">CH357_07730</name>
</gene>
<dbReference type="RefSeq" id="WP_100706160.1">
    <property type="nucleotide sequence ID" value="NZ_NPDL01000003.1"/>
</dbReference>
<keyword evidence="5" id="KW-0812">Transmembrane</keyword>
<dbReference type="InterPro" id="IPR038414">
    <property type="entry name" value="CcoP_N_sf"/>
</dbReference>
<keyword evidence="5" id="KW-0472">Membrane</keyword>
<dbReference type="AlphaFoldDB" id="A0A2M9XFK9"/>
<dbReference type="InterPro" id="IPR050597">
    <property type="entry name" value="Cytochrome_c_Oxidase_Subunit"/>
</dbReference>
<dbReference type="Gene3D" id="6.10.280.130">
    <property type="match status" value="1"/>
</dbReference>
<evidence type="ECO:0000256" key="1">
    <source>
        <dbReference type="ARBA" id="ARBA00022617"/>
    </source>
</evidence>
<evidence type="ECO:0000313" key="7">
    <source>
        <dbReference type="EMBL" id="PJZ26372.1"/>
    </source>
</evidence>
<dbReference type="EMBL" id="NPDN01000003">
    <property type="protein sequence ID" value="PJZ26372.1"/>
    <property type="molecule type" value="Genomic_DNA"/>
</dbReference>
<dbReference type="InterPro" id="IPR032858">
    <property type="entry name" value="CcoP_N"/>
</dbReference>
<keyword evidence="5" id="KW-1133">Transmembrane helix</keyword>
<protein>
    <submittedName>
        <fullName evidence="7">Cytochrome C</fullName>
    </submittedName>
</protein>
<evidence type="ECO:0000256" key="5">
    <source>
        <dbReference type="SAM" id="Phobius"/>
    </source>
</evidence>
<feature type="domain" description="Cytochrome c" evidence="6">
    <location>
        <begin position="84"/>
        <end position="170"/>
    </location>
</feature>
<reference evidence="7 8" key="1">
    <citation type="submission" date="2017-07" db="EMBL/GenBank/DDBJ databases">
        <title>Leptospira spp. isolated from tropical soils.</title>
        <authorList>
            <person name="Thibeaux R."/>
            <person name="Iraola G."/>
            <person name="Ferres I."/>
            <person name="Bierque E."/>
            <person name="Girault D."/>
            <person name="Soupe-Gilbert M.-E."/>
            <person name="Picardeau M."/>
            <person name="Goarant C."/>
        </authorList>
    </citation>
    <scope>NUCLEOTIDE SEQUENCE [LARGE SCALE GENOMIC DNA]</scope>
    <source>
        <strain evidence="7 8">MCA1-C-A1</strain>
    </source>
</reference>
<keyword evidence="2 4" id="KW-0479">Metal-binding</keyword>
<dbReference type="GO" id="GO:0020037">
    <property type="term" value="F:heme binding"/>
    <property type="evidence" value="ECO:0007669"/>
    <property type="project" value="InterPro"/>
</dbReference>
<evidence type="ECO:0000259" key="6">
    <source>
        <dbReference type="PROSITE" id="PS51007"/>
    </source>
</evidence>
<dbReference type="SUPFAM" id="SSF46626">
    <property type="entry name" value="Cytochrome c"/>
    <property type="match status" value="1"/>
</dbReference>
<evidence type="ECO:0000256" key="3">
    <source>
        <dbReference type="ARBA" id="ARBA00023004"/>
    </source>
</evidence>
<keyword evidence="3 4" id="KW-0408">Iron</keyword>
<dbReference type="GO" id="GO:0009055">
    <property type="term" value="F:electron transfer activity"/>
    <property type="evidence" value="ECO:0007669"/>
    <property type="project" value="InterPro"/>
</dbReference>
<dbReference type="Pfam" id="PF14715">
    <property type="entry name" value="FixP_N"/>
    <property type="match status" value="1"/>
</dbReference>